<dbReference type="InterPro" id="IPR024790">
    <property type="entry name" value="APC4_long_dom"/>
</dbReference>
<evidence type="ECO:0000259" key="7">
    <source>
        <dbReference type="Pfam" id="PF12894"/>
    </source>
</evidence>
<feature type="region of interest" description="Disordered" evidence="6">
    <location>
        <begin position="713"/>
        <end position="732"/>
    </location>
</feature>
<dbReference type="GO" id="GO:0034399">
    <property type="term" value="C:nuclear periphery"/>
    <property type="evidence" value="ECO:0007669"/>
    <property type="project" value="TreeGrafter"/>
</dbReference>
<feature type="compositionally biased region" description="Polar residues" evidence="6">
    <location>
        <begin position="673"/>
        <end position="693"/>
    </location>
</feature>
<dbReference type="Pfam" id="PF12896">
    <property type="entry name" value="ANAPC4"/>
    <property type="match status" value="1"/>
</dbReference>
<dbReference type="GO" id="GO:0031145">
    <property type="term" value="P:anaphase-promoting complex-dependent catabolic process"/>
    <property type="evidence" value="ECO:0007669"/>
    <property type="project" value="InterPro"/>
</dbReference>
<dbReference type="AlphaFoldDB" id="A0A6A6C4S9"/>
<dbReference type="GeneID" id="54567228"/>
<evidence type="ECO:0000256" key="5">
    <source>
        <dbReference type="ARBA" id="ARBA00023306"/>
    </source>
</evidence>
<evidence type="ECO:0000256" key="2">
    <source>
        <dbReference type="ARBA" id="ARBA00022618"/>
    </source>
</evidence>
<dbReference type="GO" id="GO:0005680">
    <property type="term" value="C:anaphase-promoting complex"/>
    <property type="evidence" value="ECO:0007669"/>
    <property type="project" value="InterPro"/>
</dbReference>
<accession>A0A6A6C4S9</accession>
<feature type="region of interest" description="Disordered" evidence="6">
    <location>
        <begin position="656"/>
        <end position="693"/>
    </location>
</feature>
<feature type="compositionally biased region" description="Acidic residues" evidence="6">
    <location>
        <begin position="145"/>
        <end position="154"/>
    </location>
</feature>
<dbReference type="InterPro" id="IPR024789">
    <property type="entry name" value="APC4"/>
</dbReference>
<gene>
    <name evidence="9" type="ORF">M409DRAFT_58614</name>
</gene>
<evidence type="ECO:0000259" key="8">
    <source>
        <dbReference type="Pfam" id="PF12896"/>
    </source>
</evidence>
<organism evidence="9 10">
    <name type="scientific">Zasmidium cellare ATCC 36951</name>
    <dbReference type="NCBI Taxonomy" id="1080233"/>
    <lineage>
        <taxon>Eukaryota</taxon>
        <taxon>Fungi</taxon>
        <taxon>Dikarya</taxon>
        <taxon>Ascomycota</taxon>
        <taxon>Pezizomycotina</taxon>
        <taxon>Dothideomycetes</taxon>
        <taxon>Dothideomycetidae</taxon>
        <taxon>Mycosphaerellales</taxon>
        <taxon>Mycosphaerellaceae</taxon>
        <taxon>Zasmidium</taxon>
    </lineage>
</organism>
<keyword evidence="4" id="KW-0833">Ubl conjugation pathway</keyword>
<keyword evidence="2" id="KW-0132">Cell division</keyword>
<proteinExistence type="predicted"/>
<dbReference type="RefSeq" id="XP_033663066.1">
    <property type="nucleotide sequence ID" value="XM_033813956.1"/>
</dbReference>
<name>A0A6A6C4S9_ZASCE</name>
<dbReference type="Pfam" id="PF12894">
    <property type="entry name" value="ANAPC4_WD40"/>
    <property type="match status" value="1"/>
</dbReference>
<dbReference type="PANTHER" id="PTHR13260:SF0">
    <property type="entry name" value="ANAPHASE-PROMOTING COMPLEX SUBUNIT 4"/>
    <property type="match status" value="1"/>
</dbReference>
<feature type="domain" description="Anaphase-promoting complex subunit 4-like WD40" evidence="7">
    <location>
        <begin position="30"/>
        <end position="107"/>
    </location>
</feature>
<keyword evidence="5" id="KW-0131">Cell cycle</keyword>
<evidence type="ECO:0000256" key="4">
    <source>
        <dbReference type="ARBA" id="ARBA00022786"/>
    </source>
</evidence>
<evidence type="ECO:0000313" key="10">
    <source>
        <dbReference type="Proteomes" id="UP000799537"/>
    </source>
</evidence>
<keyword evidence="3" id="KW-0498">Mitosis</keyword>
<protein>
    <recommendedName>
        <fullName evidence="1">Anaphase-promoting complex subunit 4</fullName>
    </recommendedName>
</protein>
<evidence type="ECO:0000256" key="3">
    <source>
        <dbReference type="ARBA" id="ARBA00022776"/>
    </source>
</evidence>
<dbReference type="OrthoDB" id="10266042at2759"/>
<dbReference type="GO" id="GO:0051301">
    <property type="term" value="P:cell division"/>
    <property type="evidence" value="ECO:0007669"/>
    <property type="project" value="UniProtKB-KW"/>
</dbReference>
<feature type="compositionally biased region" description="Low complexity" evidence="6">
    <location>
        <begin position="715"/>
        <end position="732"/>
    </location>
</feature>
<reference evidence="9" key="1">
    <citation type="journal article" date="2020" name="Stud. Mycol.">
        <title>101 Dothideomycetes genomes: a test case for predicting lifestyles and emergence of pathogens.</title>
        <authorList>
            <person name="Haridas S."/>
            <person name="Albert R."/>
            <person name="Binder M."/>
            <person name="Bloem J."/>
            <person name="Labutti K."/>
            <person name="Salamov A."/>
            <person name="Andreopoulos B."/>
            <person name="Baker S."/>
            <person name="Barry K."/>
            <person name="Bills G."/>
            <person name="Bluhm B."/>
            <person name="Cannon C."/>
            <person name="Castanera R."/>
            <person name="Culley D."/>
            <person name="Daum C."/>
            <person name="Ezra D."/>
            <person name="Gonzalez J."/>
            <person name="Henrissat B."/>
            <person name="Kuo A."/>
            <person name="Liang C."/>
            <person name="Lipzen A."/>
            <person name="Lutzoni F."/>
            <person name="Magnuson J."/>
            <person name="Mondo S."/>
            <person name="Nolan M."/>
            <person name="Ohm R."/>
            <person name="Pangilinan J."/>
            <person name="Park H.-J."/>
            <person name="Ramirez L."/>
            <person name="Alfaro M."/>
            <person name="Sun H."/>
            <person name="Tritt A."/>
            <person name="Yoshinaga Y."/>
            <person name="Zwiers L.-H."/>
            <person name="Turgeon B."/>
            <person name="Goodwin S."/>
            <person name="Spatafora J."/>
            <person name="Crous P."/>
            <person name="Grigoriev I."/>
        </authorList>
    </citation>
    <scope>NUCLEOTIDE SEQUENCE</scope>
    <source>
        <strain evidence="9">ATCC 36951</strain>
    </source>
</reference>
<evidence type="ECO:0000256" key="1">
    <source>
        <dbReference type="ARBA" id="ARBA00016067"/>
    </source>
</evidence>
<feature type="domain" description="Anaphase-promoting complex subunit 4 long" evidence="8">
    <location>
        <begin position="332"/>
        <end position="520"/>
    </location>
</feature>
<dbReference type="InterPro" id="IPR024977">
    <property type="entry name" value="Apc4-like_WD40_dom"/>
</dbReference>
<keyword evidence="10" id="KW-1185">Reference proteome</keyword>
<dbReference type="PANTHER" id="PTHR13260">
    <property type="entry name" value="ANAPHASE PROMOTING COMPLEX SUBUNIT 4 APC4"/>
    <property type="match status" value="1"/>
</dbReference>
<dbReference type="Proteomes" id="UP000799537">
    <property type="component" value="Unassembled WGS sequence"/>
</dbReference>
<evidence type="ECO:0000313" key="9">
    <source>
        <dbReference type="EMBL" id="KAF2162177.1"/>
    </source>
</evidence>
<sequence>MAQEESSTNPRLDQLTSKRFPAPIKFPFTAYSHCHDLLAIVTSIWDVNVFRITNGQLAYHIKQIKKEVEVTALSWKADGTCLGIGWSNGHYAIHDGGTGKQMQLVSLQPEGGEDEEWLLDLRIKEPEPAKPAPIQQPADDKPEPEPEPELAPEPEEPKPEPLKVGCFGWMGHEAGRNVRRKVTEELTTDDWYDGLDEIEEAAGSAKKKLDAALMDLPRAITTLDVTKVLPKLSNIQTHSTSNTKVFGALNKFGNQQATNTLFHTRKDTASNVVQSVLVCQEDGVVQVFLDETVKVGSNSIPGKPIMHAAHPESASHAILSDTGNSSLTLNLLDLPLQALSGPLLHVIGTNNKRIQVLLEYIVQTVRCIEHDFTTSIALPQRLIDNLSAFLETELESDPVLNLFNLAMTGGFNEPLKEWFTNAITRRHKDWEQTINSMYTHLQNHVFINLLPALDRMSIALTTLRGLANFYEGSSKFDCPAELFTKILEHVDSLRLVAQKMQLIIQMEHRQFRAFYKWVKMDLEIAIAGPLSNSALEIEDREVPNLDYALLLPYIKETLMRSRLTPHVETRPEIGESCSKDEFFQKPIIQDISYERTKEALQQLNGLKSDAELKIKDVHDPCSLLNLPALTAGLIGHVRLALTRITEWQSRMLSHPTSIPLPLDPGTTILDMKMSSQPQQDEDTQPSSSTTSLLALQPGSKTDLHILHITHYSTATGSPSKRPSPTSSSTQTTHFFPAKGDLLDAKWIPYTNNTSFLTLFKFLDGHTKITKHSLSQEDKETLESEEIQHVFAGKEGFRPVKLIVGGRKGRLVCVVLGNRGREWRVLDLDGGVKMDDGDGDEMGMR</sequence>
<evidence type="ECO:0000256" key="6">
    <source>
        <dbReference type="SAM" id="MobiDB-lite"/>
    </source>
</evidence>
<dbReference type="EMBL" id="ML993615">
    <property type="protein sequence ID" value="KAF2162177.1"/>
    <property type="molecule type" value="Genomic_DNA"/>
</dbReference>
<dbReference type="GO" id="GO:0070979">
    <property type="term" value="P:protein K11-linked ubiquitination"/>
    <property type="evidence" value="ECO:0007669"/>
    <property type="project" value="TreeGrafter"/>
</dbReference>
<feature type="region of interest" description="Disordered" evidence="6">
    <location>
        <begin position="128"/>
        <end position="165"/>
    </location>
</feature>